<keyword evidence="3" id="KW-1185">Reference proteome</keyword>
<feature type="chain" id="PRO_5015413192" description="SSCRP protein" evidence="1">
    <location>
        <begin position="24"/>
        <end position="111"/>
    </location>
</feature>
<gene>
    <name evidence="2" type="ORF">BBK36DRAFT_1165528</name>
</gene>
<sequence length="111" mass="11980">MLFSRDFIPTILALALSATRTEATIAIGTAAGFNVMWVDGDDPCRWDRINDQGENPCGVHLANPLDNGFKYVLQGCGGSIWLDNDDGSFNSNCRDASANLACNVHRSLLCS</sequence>
<dbReference type="Proteomes" id="UP000241546">
    <property type="component" value="Unassembled WGS sequence"/>
</dbReference>
<evidence type="ECO:0000313" key="2">
    <source>
        <dbReference type="EMBL" id="PTB69242.1"/>
    </source>
</evidence>
<organism evidence="2 3">
    <name type="scientific">Trichoderma citrinoviride</name>
    <dbReference type="NCBI Taxonomy" id="58853"/>
    <lineage>
        <taxon>Eukaryota</taxon>
        <taxon>Fungi</taxon>
        <taxon>Dikarya</taxon>
        <taxon>Ascomycota</taxon>
        <taxon>Pezizomycotina</taxon>
        <taxon>Sordariomycetes</taxon>
        <taxon>Hypocreomycetidae</taxon>
        <taxon>Hypocreales</taxon>
        <taxon>Hypocreaceae</taxon>
        <taxon>Trichoderma</taxon>
    </lineage>
</organism>
<dbReference type="AlphaFoldDB" id="A0A2T4BIV1"/>
<evidence type="ECO:0008006" key="4">
    <source>
        <dbReference type="Google" id="ProtNLM"/>
    </source>
</evidence>
<keyword evidence="1" id="KW-0732">Signal</keyword>
<evidence type="ECO:0000256" key="1">
    <source>
        <dbReference type="SAM" id="SignalP"/>
    </source>
</evidence>
<reference evidence="3" key="1">
    <citation type="submission" date="2016-07" db="EMBL/GenBank/DDBJ databases">
        <title>Multiple horizontal gene transfer events from other fungi enriched the ability of initially mycotrophic Trichoderma (Ascomycota) to feed on dead plant biomass.</title>
        <authorList>
            <consortium name="DOE Joint Genome Institute"/>
            <person name="Atanasova L."/>
            <person name="Chenthamara K."/>
            <person name="Zhang J."/>
            <person name="Grujic M."/>
            <person name="Henrissat B."/>
            <person name="Kuo A."/>
            <person name="Aerts A."/>
            <person name="Salamov A."/>
            <person name="Lipzen A."/>
            <person name="Labutti K."/>
            <person name="Barry K."/>
            <person name="Miao Y."/>
            <person name="Rahimi M.J."/>
            <person name="Shen Q."/>
            <person name="Grigoriev I.V."/>
            <person name="Kubicek C.P."/>
            <person name="Druzhinina I.S."/>
        </authorList>
    </citation>
    <scope>NUCLEOTIDE SEQUENCE [LARGE SCALE GENOMIC DNA]</scope>
    <source>
        <strain evidence="3">TUCIM 6016</strain>
    </source>
</reference>
<accession>A0A2T4BIV1</accession>
<evidence type="ECO:0000313" key="3">
    <source>
        <dbReference type="Proteomes" id="UP000241546"/>
    </source>
</evidence>
<dbReference type="EMBL" id="KZ680208">
    <property type="protein sequence ID" value="PTB69242.1"/>
    <property type="molecule type" value="Genomic_DNA"/>
</dbReference>
<feature type="signal peptide" evidence="1">
    <location>
        <begin position="1"/>
        <end position="23"/>
    </location>
</feature>
<dbReference type="RefSeq" id="XP_024752562.1">
    <property type="nucleotide sequence ID" value="XM_024894790.1"/>
</dbReference>
<dbReference type="OrthoDB" id="5359219at2759"/>
<dbReference type="GeneID" id="36602908"/>
<proteinExistence type="predicted"/>
<name>A0A2T4BIV1_9HYPO</name>
<protein>
    <recommendedName>
        <fullName evidence="4">SSCRP protein</fullName>
    </recommendedName>
</protein>